<dbReference type="RefSeq" id="WP_014217779.1">
    <property type="nucleotide sequence ID" value="NZ_LWBO01000077.1"/>
</dbReference>
<evidence type="ECO:0000313" key="21">
    <source>
        <dbReference type="Proteomes" id="UP000192277"/>
    </source>
</evidence>
<evidence type="ECO:0000256" key="1">
    <source>
        <dbReference type="ARBA" id="ARBA00000085"/>
    </source>
</evidence>
<dbReference type="SMART" id="SM00028">
    <property type="entry name" value="TPR"/>
    <property type="match status" value="5"/>
</dbReference>
<evidence type="ECO:0000256" key="15">
    <source>
        <dbReference type="ARBA" id="ARBA00030800"/>
    </source>
</evidence>
<keyword evidence="8" id="KW-0808">Transferase</keyword>
<keyword evidence="17" id="KW-1133">Transmembrane helix</keyword>
<keyword evidence="12" id="KW-0902">Two-component regulatory system</keyword>
<dbReference type="Gene3D" id="1.20.5.1930">
    <property type="match status" value="1"/>
</dbReference>
<dbReference type="InterPro" id="IPR050482">
    <property type="entry name" value="Sensor_HK_TwoCompSys"/>
</dbReference>
<dbReference type="Pfam" id="PF13181">
    <property type="entry name" value="TPR_8"/>
    <property type="match status" value="2"/>
</dbReference>
<dbReference type="InterPro" id="IPR019734">
    <property type="entry name" value="TPR_rpt"/>
</dbReference>
<evidence type="ECO:0000256" key="17">
    <source>
        <dbReference type="SAM" id="Phobius"/>
    </source>
</evidence>
<keyword evidence="17" id="KW-0812">Transmembrane</keyword>
<evidence type="ECO:0000256" key="5">
    <source>
        <dbReference type="ARBA" id="ARBA00017322"/>
    </source>
</evidence>
<dbReference type="PROSITE" id="PS50005">
    <property type="entry name" value="TPR"/>
    <property type="match status" value="1"/>
</dbReference>
<dbReference type="PRINTS" id="PR00344">
    <property type="entry name" value="BCTRLSENSOR"/>
</dbReference>
<sequence>MWCKISIAVRFLCLLLLSCYMNLFSLNALGQGAVAENKPQTIVTDTRLNDTISINAVIKTADGLREQFIDSALGLYNKAMRASQLLHYNYGMAKTLFGISRCYNNKEQKESSVFYARQALNWCPDDIRGHELTASVYLALSEIYYYQNRYDSCSYYRYTALRELENNKVTNPRAQIGVLCSILQFWLNAHEDIHNDLYIREVVQRINNIERNALATNDSSLLLKIYFHKGGYYNNIGQNDSARYYCERHLQLGQAMKASPSMTIATLLNIGLTYMDDKRPEAALQYYKKALAEIPVQRQSENRYVIFANIFQGEAYAMQHDWKKAIAITEPALARANSFQIMHLSDHAYKTLADAYEALGQYKKANEHRKQYSQIRDSVQRIQKLEMMYDMEVKYRLSDKDKQLAQQELAIERNESRLKTKNFWIIAISASFILILAIGVLIYRNNYHKQTLQAEKIRNLRQEIQIASLQAMVNGEEKERSRIARELHDGIGGTLGAIRTRVSAMVRKYKTAHTNDDFTELMQMLEEASADLRKTAHNLMPEILLQEGLAKASLLFCERVRKGHSLQINTEIWGKVRRLPGDVELTTYRIIQELIHNILKHAGATQALVQIVFHESQLCITVEDNGRGMPADDSHRDGIGLRTIRERIKLLNGQIDTVSTPGEGTSVYIELNLAATKQNSFEQ</sequence>
<dbReference type="Pfam" id="PF07730">
    <property type="entry name" value="HisKA_3"/>
    <property type="match status" value="1"/>
</dbReference>
<evidence type="ECO:0000256" key="14">
    <source>
        <dbReference type="ARBA" id="ARBA00024827"/>
    </source>
</evidence>
<keyword evidence="13" id="KW-0411">Iron-sulfur</keyword>
<reference evidence="20 21" key="1">
    <citation type="submission" date="2016-04" db="EMBL/GenBank/DDBJ databases">
        <authorList>
            <person name="Chen L."/>
            <person name="Zhuang W."/>
            <person name="Wang G."/>
        </authorList>
    </citation>
    <scope>NUCLEOTIDE SEQUENCE [LARGE SCALE GENOMIC DNA]</scope>
    <source>
        <strain evidence="21">GR20</strain>
    </source>
</reference>
<evidence type="ECO:0000256" key="11">
    <source>
        <dbReference type="ARBA" id="ARBA00023004"/>
    </source>
</evidence>
<feature type="repeat" description="TPR" evidence="16">
    <location>
        <begin position="264"/>
        <end position="297"/>
    </location>
</feature>
<feature type="chain" id="PRO_5045579572" description="Oxygen sensor histidine kinase NreB" evidence="18">
    <location>
        <begin position="31"/>
        <end position="683"/>
    </location>
</feature>
<dbReference type="GO" id="GO:0016301">
    <property type="term" value="F:kinase activity"/>
    <property type="evidence" value="ECO:0007669"/>
    <property type="project" value="UniProtKB-KW"/>
</dbReference>
<name>A0ABX3NQ23_9BACT</name>
<evidence type="ECO:0000256" key="12">
    <source>
        <dbReference type="ARBA" id="ARBA00023012"/>
    </source>
</evidence>
<evidence type="ECO:0000256" key="3">
    <source>
        <dbReference type="ARBA" id="ARBA00004496"/>
    </source>
</evidence>
<protein>
    <recommendedName>
        <fullName evidence="5">Oxygen sensor histidine kinase NreB</fullName>
        <ecNumber evidence="4">2.7.13.3</ecNumber>
    </recommendedName>
    <alternativeName>
        <fullName evidence="15">Nitrogen regulation protein B</fullName>
    </alternativeName>
</protein>
<evidence type="ECO:0000256" key="13">
    <source>
        <dbReference type="ARBA" id="ARBA00023014"/>
    </source>
</evidence>
<comment type="cofactor">
    <cofactor evidence="2">
        <name>[4Fe-4S] cluster</name>
        <dbReference type="ChEBI" id="CHEBI:49883"/>
    </cofactor>
</comment>
<comment type="caution">
    <text evidence="20">The sequence shown here is derived from an EMBL/GenBank/DDBJ whole genome shotgun (WGS) entry which is preliminary data.</text>
</comment>
<evidence type="ECO:0000256" key="6">
    <source>
        <dbReference type="ARBA" id="ARBA00022485"/>
    </source>
</evidence>
<dbReference type="Proteomes" id="UP000192277">
    <property type="component" value="Unassembled WGS sequence"/>
</dbReference>
<dbReference type="InterPro" id="IPR036890">
    <property type="entry name" value="HATPase_C_sf"/>
</dbReference>
<evidence type="ECO:0000259" key="19">
    <source>
        <dbReference type="PROSITE" id="PS50109"/>
    </source>
</evidence>
<keyword evidence="16" id="KW-0802">TPR repeat</keyword>
<organism evidence="20 21">
    <name type="scientific">Niastella koreensis</name>
    <dbReference type="NCBI Taxonomy" id="354356"/>
    <lineage>
        <taxon>Bacteria</taxon>
        <taxon>Pseudomonadati</taxon>
        <taxon>Bacteroidota</taxon>
        <taxon>Chitinophagia</taxon>
        <taxon>Chitinophagales</taxon>
        <taxon>Chitinophagaceae</taxon>
        <taxon>Niastella</taxon>
    </lineage>
</organism>
<dbReference type="InterPro" id="IPR003594">
    <property type="entry name" value="HATPase_dom"/>
</dbReference>
<dbReference type="SUPFAM" id="SSF48452">
    <property type="entry name" value="TPR-like"/>
    <property type="match status" value="2"/>
</dbReference>
<dbReference type="SMART" id="SM00387">
    <property type="entry name" value="HATPase_c"/>
    <property type="match status" value="1"/>
</dbReference>
<comment type="subcellular location">
    <subcellularLocation>
        <location evidence="3">Cytoplasm</location>
    </subcellularLocation>
</comment>
<evidence type="ECO:0000256" key="9">
    <source>
        <dbReference type="ARBA" id="ARBA00022723"/>
    </source>
</evidence>
<keyword evidence="18" id="KW-0732">Signal</keyword>
<evidence type="ECO:0000256" key="16">
    <source>
        <dbReference type="PROSITE-ProRule" id="PRU00339"/>
    </source>
</evidence>
<evidence type="ECO:0000256" key="18">
    <source>
        <dbReference type="SAM" id="SignalP"/>
    </source>
</evidence>
<accession>A0ABX3NQ23</accession>
<keyword evidence="11" id="KW-0408">Iron</keyword>
<dbReference type="PROSITE" id="PS50109">
    <property type="entry name" value="HIS_KIN"/>
    <property type="match status" value="1"/>
</dbReference>
<gene>
    <name evidence="20" type="ORF">A4D02_15530</name>
</gene>
<keyword evidence="17" id="KW-0472">Membrane</keyword>
<dbReference type="Gene3D" id="3.30.565.10">
    <property type="entry name" value="Histidine kinase-like ATPase, C-terminal domain"/>
    <property type="match status" value="1"/>
</dbReference>
<dbReference type="Gene3D" id="1.25.40.10">
    <property type="entry name" value="Tetratricopeptide repeat domain"/>
    <property type="match status" value="3"/>
</dbReference>
<keyword evidence="7" id="KW-0963">Cytoplasm</keyword>
<keyword evidence="10 20" id="KW-0418">Kinase</keyword>
<feature type="signal peptide" evidence="18">
    <location>
        <begin position="1"/>
        <end position="30"/>
    </location>
</feature>
<comment type="catalytic activity">
    <reaction evidence="1">
        <text>ATP + protein L-histidine = ADP + protein N-phospho-L-histidine.</text>
        <dbReference type="EC" id="2.7.13.3"/>
    </reaction>
</comment>
<feature type="transmembrane region" description="Helical" evidence="17">
    <location>
        <begin position="423"/>
        <end position="443"/>
    </location>
</feature>
<comment type="function">
    <text evidence="14">Member of the two-component regulatory system NreB/NreC involved in the control of dissimilatory nitrate/nitrite reduction in response to oxygen. NreB functions as a direct oxygen sensor histidine kinase which is autophosphorylated, in the absence of oxygen, probably at the conserved histidine residue, and transfers its phosphate group probably to a conserved aspartate residue of NreC. NreB/NreC activates the expression of the nitrate (narGHJI) and nitrite (nir) reductase operons, as well as the putative nitrate transporter gene narT.</text>
</comment>
<evidence type="ECO:0000256" key="8">
    <source>
        <dbReference type="ARBA" id="ARBA00022679"/>
    </source>
</evidence>
<dbReference type="EMBL" id="LWBO01000077">
    <property type="protein sequence ID" value="OQP40328.1"/>
    <property type="molecule type" value="Genomic_DNA"/>
</dbReference>
<evidence type="ECO:0000256" key="4">
    <source>
        <dbReference type="ARBA" id="ARBA00012438"/>
    </source>
</evidence>
<dbReference type="CDD" id="cd16917">
    <property type="entry name" value="HATPase_UhpB-NarQ-NarX-like"/>
    <property type="match status" value="1"/>
</dbReference>
<keyword evidence="9" id="KW-0479">Metal-binding</keyword>
<keyword evidence="6" id="KW-0004">4Fe-4S</keyword>
<dbReference type="EC" id="2.7.13.3" evidence="4"/>
<dbReference type="InterPro" id="IPR005467">
    <property type="entry name" value="His_kinase_dom"/>
</dbReference>
<dbReference type="PANTHER" id="PTHR24421">
    <property type="entry name" value="NITRATE/NITRITE SENSOR PROTEIN NARX-RELATED"/>
    <property type="match status" value="1"/>
</dbReference>
<dbReference type="Pfam" id="PF02518">
    <property type="entry name" value="HATPase_c"/>
    <property type="match status" value="1"/>
</dbReference>
<keyword evidence="21" id="KW-1185">Reference proteome</keyword>
<feature type="domain" description="Histidine kinase" evidence="19">
    <location>
        <begin position="482"/>
        <end position="675"/>
    </location>
</feature>
<dbReference type="SUPFAM" id="SSF55874">
    <property type="entry name" value="ATPase domain of HSP90 chaperone/DNA topoisomerase II/histidine kinase"/>
    <property type="match status" value="1"/>
</dbReference>
<evidence type="ECO:0000256" key="10">
    <source>
        <dbReference type="ARBA" id="ARBA00022777"/>
    </source>
</evidence>
<dbReference type="InterPro" id="IPR004358">
    <property type="entry name" value="Sig_transdc_His_kin-like_C"/>
</dbReference>
<dbReference type="InterPro" id="IPR011990">
    <property type="entry name" value="TPR-like_helical_dom_sf"/>
</dbReference>
<dbReference type="InterPro" id="IPR011712">
    <property type="entry name" value="Sig_transdc_His_kin_sub3_dim/P"/>
</dbReference>
<proteinExistence type="predicted"/>
<evidence type="ECO:0000256" key="2">
    <source>
        <dbReference type="ARBA" id="ARBA00001966"/>
    </source>
</evidence>
<evidence type="ECO:0000313" key="20">
    <source>
        <dbReference type="EMBL" id="OQP40328.1"/>
    </source>
</evidence>
<evidence type="ECO:0000256" key="7">
    <source>
        <dbReference type="ARBA" id="ARBA00022490"/>
    </source>
</evidence>